<dbReference type="GO" id="GO:0006313">
    <property type="term" value="P:DNA transposition"/>
    <property type="evidence" value="ECO:0007669"/>
    <property type="project" value="InterPro"/>
</dbReference>
<gene>
    <name evidence="3" type="ORF">SAMN05444171_4178</name>
</gene>
<dbReference type="Proteomes" id="UP000183208">
    <property type="component" value="Unassembled WGS sequence"/>
</dbReference>
<dbReference type="InterPro" id="IPR003346">
    <property type="entry name" value="Transposase_20"/>
</dbReference>
<dbReference type="EMBL" id="FNTI01000001">
    <property type="protein sequence ID" value="SED46468.1"/>
    <property type="molecule type" value="Genomic_DNA"/>
</dbReference>
<name>A0A1M7ARW3_9BRAD</name>
<feature type="domain" description="Transposase IS110-like N-terminal" evidence="1">
    <location>
        <begin position="61"/>
        <end position="200"/>
    </location>
</feature>
<proteinExistence type="predicted"/>
<protein>
    <submittedName>
        <fullName evidence="3">Transposase</fullName>
    </submittedName>
</protein>
<dbReference type="Pfam" id="PF02371">
    <property type="entry name" value="Transposase_20"/>
    <property type="match status" value="1"/>
</dbReference>
<dbReference type="NCBIfam" id="NF033542">
    <property type="entry name" value="transpos_IS110"/>
    <property type="match status" value="1"/>
</dbReference>
<dbReference type="PANTHER" id="PTHR33055:SF3">
    <property type="entry name" value="PUTATIVE TRANSPOSASE FOR IS117-RELATED"/>
    <property type="match status" value="1"/>
</dbReference>
<dbReference type="AlphaFoldDB" id="A0A1M7ARW3"/>
<accession>A0A1M7ARW3</accession>
<feature type="domain" description="Transposase IS116/IS110/IS902 C-terminal" evidence="2">
    <location>
        <begin position="244"/>
        <end position="327"/>
    </location>
</feature>
<evidence type="ECO:0000313" key="3">
    <source>
        <dbReference type="EMBL" id="SED46468.1"/>
    </source>
</evidence>
<evidence type="ECO:0000259" key="2">
    <source>
        <dbReference type="Pfam" id="PF02371"/>
    </source>
</evidence>
<dbReference type="Pfam" id="PF01548">
    <property type="entry name" value="DEDD_Tnp_IS110"/>
    <property type="match status" value="1"/>
</dbReference>
<dbReference type="PANTHER" id="PTHR33055">
    <property type="entry name" value="TRANSPOSASE FOR INSERTION SEQUENCE ELEMENT IS1111A"/>
    <property type="match status" value="1"/>
</dbReference>
<evidence type="ECO:0000313" key="4">
    <source>
        <dbReference type="Proteomes" id="UP000183208"/>
    </source>
</evidence>
<reference evidence="3 4" key="1">
    <citation type="submission" date="2016-10" db="EMBL/GenBank/DDBJ databases">
        <authorList>
            <person name="de Groot N.N."/>
        </authorList>
    </citation>
    <scope>NUCLEOTIDE SEQUENCE [LARGE SCALE GENOMIC DNA]</scope>
    <source>
        <strain evidence="3 4">GAS522</strain>
    </source>
</reference>
<sequence length="369" mass="40436">MDGHPRQAAGDRIEPILSSLWLPCSVIVVSTFIGPGWLPEQLGSLHKAGSTKMTQTIITTAGIDTSKTKLDVAVHGHIERWQVANALPGWRALVANLTNAGVTRVGIEATGGYERGVMEHLRAVGFTVLVLQPVQVKAFGRVHLRRAKNDALDAELIAACTASIDPPKIEPDPRLAELAGYLTFLEQIEEDIARYKTRLEHIDEPEIRRTVNADIARLKTRRAAQIRNIAKRLRAHHDLALRLDLVLSIPGIGERTALALIIRMPELGRVSREEAAALAGLAPFDDDSGQHRGQRHIAGGRSRLRRSLYAAALPAAFRWNRALVALYARLTARGKAHTAALIACARKLLIYANTVVQRGTPWAEKSFSV</sequence>
<dbReference type="GO" id="GO:0003677">
    <property type="term" value="F:DNA binding"/>
    <property type="evidence" value="ECO:0007669"/>
    <property type="project" value="InterPro"/>
</dbReference>
<dbReference type="InterPro" id="IPR047650">
    <property type="entry name" value="Transpos_IS110"/>
</dbReference>
<dbReference type="InterPro" id="IPR002525">
    <property type="entry name" value="Transp_IS110-like_N"/>
</dbReference>
<evidence type="ECO:0000259" key="1">
    <source>
        <dbReference type="Pfam" id="PF01548"/>
    </source>
</evidence>
<organism evidence="3 4">
    <name type="scientific">Bradyrhizobium lablabi</name>
    <dbReference type="NCBI Taxonomy" id="722472"/>
    <lineage>
        <taxon>Bacteria</taxon>
        <taxon>Pseudomonadati</taxon>
        <taxon>Pseudomonadota</taxon>
        <taxon>Alphaproteobacteria</taxon>
        <taxon>Hyphomicrobiales</taxon>
        <taxon>Nitrobacteraceae</taxon>
        <taxon>Bradyrhizobium</taxon>
    </lineage>
</organism>
<dbReference type="GO" id="GO:0004803">
    <property type="term" value="F:transposase activity"/>
    <property type="evidence" value="ECO:0007669"/>
    <property type="project" value="InterPro"/>
</dbReference>